<dbReference type="Gene3D" id="3.40.50.12780">
    <property type="entry name" value="N-terminal domain of ligase-like"/>
    <property type="match status" value="1"/>
</dbReference>
<dbReference type="AlphaFoldDB" id="A0AA35WZN8"/>
<protein>
    <submittedName>
        <fullName evidence="4">Long-chain-fatty-acid--CoA ligase</fullName>
    </submittedName>
</protein>
<organism evidence="4 5">
    <name type="scientific">Geodia barretti</name>
    <name type="common">Barrett's horny sponge</name>
    <dbReference type="NCBI Taxonomy" id="519541"/>
    <lineage>
        <taxon>Eukaryota</taxon>
        <taxon>Metazoa</taxon>
        <taxon>Porifera</taxon>
        <taxon>Demospongiae</taxon>
        <taxon>Heteroscleromorpha</taxon>
        <taxon>Tetractinellida</taxon>
        <taxon>Astrophorina</taxon>
        <taxon>Geodiidae</taxon>
        <taxon>Geodia</taxon>
    </lineage>
</organism>
<dbReference type="InterPro" id="IPR050237">
    <property type="entry name" value="ATP-dep_AMP-bd_enzyme"/>
</dbReference>
<dbReference type="PROSITE" id="PS00455">
    <property type="entry name" value="AMP_BINDING"/>
    <property type="match status" value="1"/>
</dbReference>
<evidence type="ECO:0000313" key="5">
    <source>
        <dbReference type="Proteomes" id="UP001174909"/>
    </source>
</evidence>
<evidence type="ECO:0000259" key="2">
    <source>
        <dbReference type="Pfam" id="PF00501"/>
    </source>
</evidence>
<keyword evidence="5" id="KW-1185">Reference proteome</keyword>
<dbReference type="SUPFAM" id="SSF56801">
    <property type="entry name" value="Acetyl-CoA synthetase-like"/>
    <property type="match status" value="1"/>
</dbReference>
<sequence length="545" mass="59846">MVTDPKTWLKSYSPGMPSTLDYPRAPLYHFLQESTARYPERAAIIYQDSSEGNEPVTKTYLSLDEDSSRFAAALVSLGVRKGDRVAYYIQNSPELITGFYGILKAGAVPVPCNVMYRAEELAYHLNDSGAKVLFCEAELYPTAQQVLAETPVSNVIVAGGNVDGQAISWDSLLTSVSPLTDLPALDVDEDLALLPYTGGTTGIPKGAMLTHANMVANAVQFRDWFGYEPGGEVFVATLPLFHIGGIAGVMSVPLSAGGTIVLFRRFSAERVLKAIQDYRATRFLGVPTMYIALLNHENASKYDLSSLRASRTSAAPLPKAVKESFDSLVGHEVLVEGYGLTETSPLTHANPVNDARAGSIGVPLPDTDALVFDADDGVDEMPLGEVGELALRGPQVMKGYWKRPLETSEAIRNGWFYTGDLAYMDERGYFFIVDRKKDVINAAGFKVWPREVEEVLYQHPSVRLAAVLGVPDDYRGETVKAVIALREAHEFKTEESARKHILAHCQHHLASYKIPRIVEFRDELPLSAAGKVLRRVMREEAIEAE</sequence>
<reference evidence="4" key="1">
    <citation type="submission" date="2023-03" db="EMBL/GenBank/DDBJ databases">
        <authorList>
            <person name="Steffen K."/>
            <person name="Cardenas P."/>
        </authorList>
    </citation>
    <scope>NUCLEOTIDE SEQUENCE</scope>
</reference>
<name>A0AA35WZN8_GEOBA</name>
<dbReference type="InterPro" id="IPR045851">
    <property type="entry name" value="AMP-bd_C_sf"/>
</dbReference>
<proteinExistence type="inferred from homology"/>
<dbReference type="Pfam" id="PF13193">
    <property type="entry name" value="AMP-binding_C"/>
    <property type="match status" value="1"/>
</dbReference>
<dbReference type="Proteomes" id="UP001174909">
    <property type="component" value="Unassembled WGS sequence"/>
</dbReference>
<accession>A0AA35WZN8</accession>
<feature type="domain" description="AMP-binding enzyme C-terminal" evidence="3">
    <location>
        <begin position="451"/>
        <end position="531"/>
    </location>
</feature>
<feature type="domain" description="AMP-dependent synthetase/ligase" evidence="2">
    <location>
        <begin position="32"/>
        <end position="401"/>
    </location>
</feature>
<evidence type="ECO:0000256" key="1">
    <source>
        <dbReference type="ARBA" id="ARBA00006432"/>
    </source>
</evidence>
<dbReference type="EMBL" id="CASHTH010003010">
    <property type="protein sequence ID" value="CAI8038784.1"/>
    <property type="molecule type" value="Genomic_DNA"/>
</dbReference>
<gene>
    <name evidence="4" type="ORF">GBAR_LOCUS21623</name>
</gene>
<dbReference type="InterPro" id="IPR000873">
    <property type="entry name" value="AMP-dep_synth/lig_dom"/>
</dbReference>
<dbReference type="FunFam" id="3.40.50.12780:FF:000003">
    <property type="entry name" value="Long-chain-fatty-acid--CoA ligase FadD"/>
    <property type="match status" value="1"/>
</dbReference>
<evidence type="ECO:0000313" key="4">
    <source>
        <dbReference type="EMBL" id="CAI8038784.1"/>
    </source>
</evidence>
<comment type="similarity">
    <text evidence="1">Belongs to the ATP-dependent AMP-binding enzyme family.</text>
</comment>
<dbReference type="InterPro" id="IPR042099">
    <property type="entry name" value="ANL_N_sf"/>
</dbReference>
<dbReference type="Gene3D" id="3.30.300.30">
    <property type="match status" value="1"/>
</dbReference>
<dbReference type="CDD" id="cd05936">
    <property type="entry name" value="FC-FACS_FadD_like"/>
    <property type="match status" value="1"/>
</dbReference>
<dbReference type="PANTHER" id="PTHR43767">
    <property type="entry name" value="LONG-CHAIN-FATTY-ACID--COA LIGASE"/>
    <property type="match status" value="1"/>
</dbReference>
<dbReference type="Pfam" id="PF00501">
    <property type="entry name" value="AMP-binding"/>
    <property type="match status" value="1"/>
</dbReference>
<keyword evidence="4" id="KW-0436">Ligase</keyword>
<dbReference type="GO" id="GO:0016878">
    <property type="term" value="F:acid-thiol ligase activity"/>
    <property type="evidence" value="ECO:0007669"/>
    <property type="project" value="UniProtKB-ARBA"/>
</dbReference>
<dbReference type="InterPro" id="IPR020845">
    <property type="entry name" value="AMP-binding_CS"/>
</dbReference>
<dbReference type="InterPro" id="IPR025110">
    <property type="entry name" value="AMP-bd_C"/>
</dbReference>
<comment type="caution">
    <text evidence="4">The sequence shown here is derived from an EMBL/GenBank/DDBJ whole genome shotgun (WGS) entry which is preliminary data.</text>
</comment>
<evidence type="ECO:0000259" key="3">
    <source>
        <dbReference type="Pfam" id="PF13193"/>
    </source>
</evidence>
<dbReference type="PANTHER" id="PTHR43767:SF1">
    <property type="entry name" value="NONRIBOSOMAL PEPTIDE SYNTHASE PES1 (EUROFUNG)-RELATED"/>
    <property type="match status" value="1"/>
</dbReference>